<reference evidence="1" key="1">
    <citation type="journal article" date="2015" name="Nature">
        <title>Complex archaea that bridge the gap between prokaryotes and eukaryotes.</title>
        <authorList>
            <person name="Spang A."/>
            <person name="Saw J.H."/>
            <person name="Jorgensen S.L."/>
            <person name="Zaremba-Niedzwiedzka K."/>
            <person name="Martijn J."/>
            <person name="Lind A.E."/>
            <person name="van Eijk R."/>
            <person name="Schleper C."/>
            <person name="Guy L."/>
            <person name="Ettema T.J."/>
        </authorList>
    </citation>
    <scope>NUCLEOTIDE SEQUENCE</scope>
</reference>
<gene>
    <name evidence="1" type="ORF">LCGC14_2664910</name>
</gene>
<name>A0A0F9C0Z9_9ZZZZ</name>
<feature type="non-terminal residue" evidence="1">
    <location>
        <position position="169"/>
    </location>
</feature>
<dbReference type="AlphaFoldDB" id="A0A0F9C0Z9"/>
<evidence type="ECO:0000313" key="1">
    <source>
        <dbReference type="EMBL" id="KKK96224.1"/>
    </source>
</evidence>
<protein>
    <submittedName>
        <fullName evidence="1">Uncharacterized protein</fullName>
    </submittedName>
</protein>
<proteinExistence type="predicted"/>
<organism evidence="1">
    <name type="scientific">marine sediment metagenome</name>
    <dbReference type="NCBI Taxonomy" id="412755"/>
    <lineage>
        <taxon>unclassified sequences</taxon>
        <taxon>metagenomes</taxon>
        <taxon>ecological metagenomes</taxon>
    </lineage>
</organism>
<accession>A0A0F9C0Z9</accession>
<dbReference type="EMBL" id="LAZR01046573">
    <property type="protein sequence ID" value="KKK96224.1"/>
    <property type="molecule type" value="Genomic_DNA"/>
</dbReference>
<comment type="caution">
    <text evidence="1">The sequence shown here is derived from an EMBL/GenBank/DDBJ whole genome shotgun (WGS) entry which is preliminary data.</text>
</comment>
<sequence length="169" mass="19112">MSQGKRFLVTTSVIKAKDFETFAALAARLKRFGRVSVNVAQLAAKTQEDIPAGGSPWHEYTAGLPVLTKKFFPHAIEQPFLDMTYIRRNVALMRACARVLRARKLDAWFATHDPFFMPEAFFVAHPHLRGARLDHPRRSRQEAFGICRDCDEGRAMLAWSTAQLVKAVP</sequence>